<feature type="non-terminal residue" evidence="1">
    <location>
        <position position="1"/>
    </location>
</feature>
<proteinExistence type="predicted"/>
<protein>
    <submittedName>
        <fullName evidence="1">Uncharacterized protein</fullName>
    </submittedName>
</protein>
<gene>
    <name evidence="1" type="ORF">S01H4_44590</name>
</gene>
<sequence length="39" mass="4607">PYILINEIRIQSSITFNRARSQGDSILNQYLHYKIIQEA</sequence>
<name>X1BBG5_9ZZZZ</name>
<comment type="caution">
    <text evidence="1">The sequence shown here is derived from an EMBL/GenBank/DDBJ whole genome shotgun (WGS) entry which is preliminary data.</text>
</comment>
<accession>X1BBG5</accession>
<organism evidence="1">
    <name type="scientific">marine sediment metagenome</name>
    <dbReference type="NCBI Taxonomy" id="412755"/>
    <lineage>
        <taxon>unclassified sequences</taxon>
        <taxon>metagenomes</taxon>
        <taxon>ecological metagenomes</taxon>
    </lineage>
</organism>
<reference evidence="1" key="1">
    <citation type="journal article" date="2014" name="Front. Microbiol.">
        <title>High frequency of phylogenetically diverse reductive dehalogenase-homologous genes in deep subseafloor sedimentary metagenomes.</title>
        <authorList>
            <person name="Kawai M."/>
            <person name="Futagami T."/>
            <person name="Toyoda A."/>
            <person name="Takaki Y."/>
            <person name="Nishi S."/>
            <person name="Hori S."/>
            <person name="Arai W."/>
            <person name="Tsubouchi T."/>
            <person name="Morono Y."/>
            <person name="Uchiyama I."/>
            <person name="Ito T."/>
            <person name="Fujiyama A."/>
            <person name="Inagaki F."/>
            <person name="Takami H."/>
        </authorList>
    </citation>
    <scope>NUCLEOTIDE SEQUENCE</scope>
    <source>
        <strain evidence="1">Expedition CK06-06</strain>
    </source>
</reference>
<dbReference type="EMBL" id="BART01024741">
    <property type="protein sequence ID" value="GAG92390.1"/>
    <property type="molecule type" value="Genomic_DNA"/>
</dbReference>
<evidence type="ECO:0000313" key="1">
    <source>
        <dbReference type="EMBL" id="GAG92390.1"/>
    </source>
</evidence>
<dbReference type="AlphaFoldDB" id="X1BBG5"/>